<name>A0A9X3XRM0_9CLOT</name>
<keyword evidence="2" id="KW-1185">Reference proteome</keyword>
<dbReference type="RefSeq" id="WP_216684679.1">
    <property type="nucleotide sequence ID" value="NZ_JAHLZG010000002.1"/>
</dbReference>
<reference evidence="1" key="1">
    <citation type="submission" date="2022-05" db="EMBL/GenBank/DDBJ databases">
        <title>Draft genome sequence of Clostridium tertium strain CP3 isolated from Peru.</title>
        <authorList>
            <person name="Hurtado R."/>
            <person name="Lima L."/>
            <person name="Sousa T."/>
            <person name="Jaiswal A.K."/>
            <person name="Tiwari S."/>
            <person name="Maturrano L."/>
            <person name="Brenig B."/>
            <person name="Azevedo V."/>
        </authorList>
    </citation>
    <scope>NUCLEOTIDE SEQUENCE</scope>
    <source>
        <strain evidence="1">CP3</strain>
    </source>
</reference>
<dbReference type="AlphaFoldDB" id="A0A9X3XRM0"/>
<evidence type="ECO:0000313" key="1">
    <source>
        <dbReference type="EMBL" id="MDC4241817.1"/>
    </source>
</evidence>
<protein>
    <recommendedName>
        <fullName evidence="3">P22 coat protein-gene protein 5</fullName>
    </recommendedName>
</protein>
<dbReference type="Proteomes" id="UP001141183">
    <property type="component" value="Unassembled WGS sequence"/>
</dbReference>
<sequence>MAHTKQERYSGLVDAKLRQTLVTKDNFIFNNKYEGDPKAGKVKIPVRDTEVKVKDYNKESGVDLEQGNTSYLDLSIDQDKAVNELIDGFDAQSVPDGIVADRLDSAGYSLGLEMDSKSINTLETTEGVNISVTKTACTLANAYSELMKARTYLGRKGVPTEDRWAMVSPEYIEVLMQDDRFIKQGDLSQELVMAGAVGKAAGFAIFESNNMMFENTTVVPSKKTTTEFICGHPNWCHRVQEWQVPVHLQDLSGSGKFIGASAVQGRKVYGVKVSKPQTIYVKRVETTA</sequence>
<proteinExistence type="predicted"/>
<accession>A0A9X3XRM0</accession>
<comment type="caution">
    <text evidence="1">The sequence shown here is derived from an EMBL/GenBank/DDBJ whole genome shotgun (WGS) entry which is preliminary data.</text>
</comment>
<evidence type="ECO:0000313" key="2">
    <source>
        <dbReference type="Proteomes" id="UP001141183"/>
    </source>
</evidence>
<organism evidence="1 2">
    <name type="scientific">Clostridium tertium</name>
    <dbReference type="NCBI Taxonomy" id="1559"/>
    <lineage>
        <taxon>Bacteria</taxon>
        <taxon>Bacillati</taxon>
        <taxon>Bacillota</taxon>
        <taxon>Clostridia</taxon>
        <taxon>Eubacteriales</taxon>
        <taxon>Clostridiaceae</taxon>
        <taxon>Clostridium</taxon>
    </lineage>
</organism>
<dbReference type="EMBL" id="JAMRYU010000020">
    <property type="protein sequence ID" value="MDC4241817.1"/>
    <property type="molecule type" value="Genomic_DNA"/>
</dbReference>
<evidence type="ECO:0008006" key="3">
    <source>
        <dbReference type="Google" id="ProtNLM"/>
    </source>
</evidence>
<gene>
    <name evidence="1" type="ORF">NE398_16905</name>
</gene>